<evidence type="ECO:0000313" key="2">
    <source>
        <dbReference type="Proteomes" id="UP001589738"/>
    </source>
</evidence>
<comment type="caution">
    <text evidence="1">The sequence shown here is derived from an EMBL/GenBank/DDBJ whole genome shotgun (WGS) entry which is preliminary data.</text>
</comment>
<dbReference type="EMBL" id="JBHLUU010000028">
    <property type="protein sequence ID" value="MFC0475580.1"/>
    <property type="molecule type" value="Genomic_DNA"/>
</dbReference>
<sequence length="226" mass="26415">MLNEDLKHLEKLSYEETEDSINNIEPWSNWRNIFEYVSIVEYAKMEISKLPKGLQIGSNDVVPARYHSTSMIFYSQAVLDLVALWLADYLSLKKDIPKSFHYQKFQEAIQIKHYPFSYFYEKHGEFIYDLKNYRYEWIHRIAGGANIYADKNPGEVDANISICVPMEPKLSNGKDNVSRIQELIAEKGSWLYSIDEFSEKISSDLREIIYDCIGIIIEHEKNGPPK</sequence>
<gene>
    <name evidence="1" type="ORF">ACFFHF_09995</name>
</gene>
<dbReference type="RefSeq" id="WP_377057999.1">
    <property type="nucleotide sequence ID" value="NZ_JBHLUU010000028.1"/>
</dbReference>
<name>A0ABV6KRA8_9BACI</name>
<organism evidence="1 2">
    <name type="scientific">Robertmurraya beringensis</name>
    <dbReference type="NCBI Taxonomy" id="641660"/>
    <lineage>
        <taxon>Bacteria</taxon>
        <taxon>Bacillati</taxon>
        <taxon>Bacillota</taxon>
        <taxon>Bacilli</taxon>
        <taxon>Bacillales</taxon>
        <taxon>Bacillaceae</taxon>
        <taxon>Robertmurraya</taxon>
    </lineage>
</organism>
<accession>A0ABV6KRA8</accession>
<dbReference type="Proteomes" id="UP001589738">
    <property type="component" value="Unassembled WGS sequence"/>
</dbReference>
<proteinExistence type="predicted"/>
<evidence type="ECO:0000313" key="1">
    <source>
        <dbReference type="EMBL" id="MFC0475580.1"/>
    </source>
</evidence>
<protein>
    <submittedName>
        <fullName evidence="1">Uncharacterized protein</fullName>
    </submittedName>
</protein>
<reference evidence="1 2" key="1">
    <citation type="submission" date="2024-09" db="EMBL/GenBank/DDBJ databases">
        <authorList>
            <person name="Sun Q."/>
            <person name="Mori K."/>
        </authorList>
    </citation>
    <scope>NUCLEOTIDE SEQUENCE [LARGE SCALE GENOMIC DNA]</scope>
    <source>
        <strain evidence="1 2">CGMCC 1.9126</strain>
    </source>
</reference>
<keyword evidence="2" id="KW-1185">Reference proteome</keyword>